<sequence>MQGMLIARNHQNNAEIATTGCPTPSNRSKLQYGFQSRYSRFRLLFLLSFAAAEAIPQTDYDVIIVGGGPAGLSAISGVSRVRRTALLFDNQHYRNGVTREMHDVIGNDGTPPDVFRGLARSQIEKYDTAHFVNETVASIVPIEGDFSSFTVTDGTGKNYTARKIVLGTGLKDDLPATPGLRENFGKGIYWCPWCDGYEHRDQPIGILGSLVDVVGTTLEIHTQQSDIVAFVNGTDTPDVEATLASNRGDNWRDQLNAWNVTIDNRTISSIDRLQDGGKNRDEEHDRQFDKFRINFTTGKPVERNAFITNFGTSQASSLPTDMGLEMEGIYVKTAASTRTSLTGVFAAGDMKSDGATNVPNAMFSGKRAAVYLHVELSKEETTSKISKRSNLSARELEKEAMRAIGDDLASEWERAQAFQ</sequence>
<proteinExistence type="inferred from homology"/>
<organism evidence="5 6">
    <name type="scientific">Penicillium chermesinum</name>
    <dbReference type="NCBI Taxonomy" id="63820"/>
    <lineage>
        <taxon>Eukaryota</taxon>
        <taxon>Fungi</taxon>
        <taxon>Dikarya</taxon>
        <taxon>Ascomycota</taxon>
        <taxon>Pezizomycotina</taxon>
        <taxon>Eurotiomycetes</taxon>
        <taxon>Eurotiomycetidae</taxon>
        <taxon>Eurotiales</taxon>
        <taxon>Aspergillaceae</taxon>
        <taxon>Penicillium</taxon>
    </lineage>
</organism>
<comment type="similarity">
    <text evidence="1">Belongs to the class-II pyridine nucleotide-disulfide oxidoreductase family.</text>
</comment>
<dbReference type="InterPro" id="IPR036188">
    <property type="entry name" value="FAD/NAD-bd_sf"/>
</dbReference>
<dbReference type="Proteomes" id="UP001150941">
    <property type="component" value="Unassembled WGS sequence"/>
</dbReference>
<evidence type="ECO:0000256" key="3">
    <source>
        <dbReference type="ARBA" id="ARBA00023002"/>
    </source>
</evidence>
<dbReference type="PRINTS" id="PR00469">
    <property type="entry name" value="PNDRDTASEII"/>
</dbReference>
<evidence type="ECO:0000313" key="6">
    <source>
        <dbReference type="Proteomes" id="UP001150941"/>
    </source>
</evidence>
<dbReference type="OrthoDB" id="4570620at2759"/>
<dbReference type="PANTHER" id="PTHR48105">
    <property type="entry name" value="THIOREDOXIN REDUCTASE 1-RELATED-RELATED"/>
    <property type="match status" value="1"/>
</dbReference>
<keyword evidence="3" id="KW-0560">Oxidoreductase</keyword>
<dbReference type="EMBL" id="JAPQKS010000003">
    <property type="protein sequence ID" value="KAJ5239736.1"/>
    <property type="molecule type" value="Genomic_DNA"/>
</dbReference>
<comment type="caution">
    <text evidence="5">The sequence shown here is derived from an EMBL/GenBank/DDBJ whole genome shotgun (WGS) entry which is preliminary data.</text>
</comment>
<evidence type="ECO:0000259" key="4">
    <source>
        <dbReference type="Pfam" id="PF07992"/>
    </source>
</evidence>
<dbReference type="GO" id="GO:0016491">
    <property type="term" value="F:oxidoreductase activity"/>
    <property type="evidence" value="ECO:0007669"/>
    <property type="project" value="UniProtKB-KW"/>
</dbReference>
<name>A0A9W9TSH8_9EURO</name>
<protein>
    <recommendedName>
        <fullName evidence="4">FAD/NAD(P)-binding domain-containing protein</fullName>
    </recommendedName>
</protein>
<dbReference type="Gene3D" id="3.50.50.60">
    <property type="entry name" value="FAD/NAD(P)-binding domain"/>
    <property type="match status" value="2"/>
</dbReference>
<reference evidence="5" key="1">
    <citation type="submission" date="2022-11" db="EMBL/GenBank/DDBJ databases">
        <authorList>
            <person name="Petersen C."/>
        </authorList>
    </citation>
    <scope>NUCLEOTIDE SEQUENCE</scope>
    <source>
        <strain evidence="5">IBT 19713</strain>
    </source>
</reference>
<dbReference type="GeneID" id="83200955"/>
<dbReference type="InterPro" id="IPR050097">
    <property type="entry name" value="Ferredoxin-NADP_redctase_2"/>
</dbReference>
<feature type="domain" description="FAD/NAD(P)-binding" evidence="4">
    <location>
        <begin position="60"/>
        <end position="365"/>
    </location>
</feature>
<evidence type="ECO:0000313" key="5">
    <source>
        <dbReference type="EMBL" id="KAJ5239736.1"/>
    </source>
</evidence>
<reference evidence="5" key="2">
    <citation type="journal article" date="2023" name="IMA Fungus">
        <title>Comparative genomic study of the Penicillium genus elucidates a diverse pangenome and 15 lateral gene transfer events.</title>
        <authorList>
            <person name="Petersen C."/>
            <person name="Sorensen T."/>
            <person name="Nielsen M.R."/>
            <person name="Sondergaard T.E."/>
            <person name="Sorensen J.L."/>
            <person name="Fitzpatrick D.A."/>
            <person name="Frisvad J.C."/>
            <person name="Nielsen K.L."/>
        </authorList>
    </citation>
    <scope>NUCLEOTIDE SEQUENCE</scope>
    <source>
        <strain evidence="5">IBT 19713</strain>
    </source>
</reference>
<evidence type="ECO:0000256" key="1">
    <source>
        <dbReference type="ARBA" id="ARBA00009333"/>
    </source>
</evidence>
<dbReference type="Pfam" id="PF07992">
    <property type="entry name" value="Pyr_redox_2"/>
    <property type="match status" value="1"/>
</dbReference>
<keyword evidence="2" id="KW-0285">Flavoprotein</keyword>
<dbReference type="AlphaFoldDB" id="A0A9W9TSH8"/>
<dbReference type="GO" id="GO:0097237">
    <property type="term" value="P:cellular response to toxic substance"/>
    <property type="evidence" value="ECO:0007669"/>
    <property type="project" value="UniProtKB-ARBA"/>
</dbReference>
<dbReference type="PRINTS" id="PR00368">
    <property type="entry name" value="FADPNR"/>
</dbReference>
<dbReference type="InterPro" id="IPR023753">
    <property type="entry name" value="FAD/NAD-binding_dom"/>
</dbReference>
<accession>A0A9W9TSH8</accession>
<gene>
    <name evidence="5" type="ORF">N7468_004355</name>
</gene>
<dbReference type="RefSeq" id="XP_058332655.1">
    <property type="nucleotide sequence ID" value="XM_058473652.1"/>
</dbReference>
<keyword evidence="6" id="KW-1185">Reference proteome</keyword>
<evidence type="ECO:0000256" key="2">
    <source>
        <dbReference type="ARBA" id="ARBA00022630"/>
    </source>
</evidence>
<dbReference type="SUPFAM" id="SSF51905">
    <property type="entry name" value="FAD/NAD(P)-binding domain"/>
    <property type="match status" value="1"/>
</dbReference>